<dbReference type="CDD" id="cd12354">
    <property type="entry name" value="RRM3_TIA1_like"/>
    <property type="match status" value="1"/>
</dbReference>
<protein>
    <recommendedName>
        <fullName evidence="5">RRM domain-containing protein</fullName>
    </recommendedName>
</protein>
<dbReference type="SMART" id="SM00361">
    <property type="entry name" value="RRM_1"/>
    <property type="match status" value="2"/>
</dbReference>
<feature type="domain" description="RRM" evidence="5">
    <location>
        <begin position="128"/>
        <end position="206"/>
    </location>
</feature>
<evidence type="ECO:0000256" key="3">
    <source>
        <dbReference type="PROSITE-ProRule" id="PRU00176"/>
    </source>
</evidence>
<dbReference type="Pfam" id="PF00076">
    <property type="entry name" value="RRM_1"/>
    <property type="match status" value="3"/>
</dbReference>
<feature type="domain" description="RRM" evidence="5">
    <location>
        <begin position="37"/>
        <end position="112"/>
    </location>
</feature>
<evidence type="ECO:0000256" key="2">
    <source>
        <dbReference type="ARBA" id="ARBA00022884"/>
    </source>
</evidence>
<name>A0AAW0SQD8_SCYPA</name>
<feature type="region of interest" description="Disordered" evidence="4">
    <location>
        <begin position="382"/>
        <end position="407"/>
    </location>
</feature>
<keyword evidence="2 3" id="KW-0694">RNA-binding</keyword>
<feature type="domain" description="RRM" evidence="5">
    <location>
        <begin position="236"/>
        <end position="308"/>
    </location>
</feature>
<proteinExistence type="predicted"/>
<feature type="region of interest" description="Disordered" evidence="4">
    <location>
        <begin position="308"/>
        <end position="335"/>
    </location>
</feature>
<evidence type="ECO:0000313" key="6">
    <source>
        <dbReference type="EMBL" id="KAK8377560.1"/>
    </source>
</evidence>
<dbReference type="EMBL" id="JARAKH010000047">
    <property type="protein sequence ID" value="KAK8377560.1"/>
    <property type="molecule type" value="Genomic_DNA"/>
</dbReference>
<dbReference type="Proteomes" id="UP001487740">
    <property type="component" value="Unassembled WGS sequence"/>
</dbReference>
<feature type="compositionally biased region" description="Polar residues" evidence="4">
    <location>
        <begin position="311"/>
        <end position="330"/>
    </location>
</feature>
<dbReference type="SUPFAM" id="SSF54928">
    <property type="entry name" value="RNA-binding domain, RBD"/>
    <property type="match status" value="3"/>
</dbReference>
<dbReference type="AlphaFoldDB" id="A0AAW0SQD8"/>
<comment type="caution">
    <text evidence="6">The sequence shown here is derived from an EMBL/GenBank/DDBJ whole genome shotgun (WGS) entry which is preliminary data.</text>
</comment>
<dbReference type="SMART" id="SM00360">
    <property type="entry name" value="RRM"/>
    <property type="match status" value="3"/>
</dbReference>
<dbReference type="PROSITE" id="PS50102">
    <property type="entry name" value="RRM"/>
    <property type="match status" value="3"/>
</dbReference>
<dbReference type="PANTHER" id="PTHR24012">
    <property type="entry name" value="RNA BINDING PROTEIN"/>
    <property type="match status" value="1"/>
</dbReference>
<dbReference type="Gene3D" id="3.30.70.330">
    <property type="match status" value="3"/>
</dbReference>
<sequence length="407" mass="46378">MSSFVTGWLRVQSVVTGAHYETRLVQGDSNMAQEQNRTLYVGNLDNSVTEDLIMMLFGQLGEVRSCKMFREPTTDPYCFVEFCDHMTALNAITMMNDKMLQNRKMRVDWATGQGNKNKYTKVDTSRHHHVYVGDLSPEIDEQALREAFQVFGEISDCKVVKDPQSFKSRGYGFVVFVKKMDAETSISAMNGQWLGRKMIKTRWATRKPANTPNETKPEQKKLNYDEVFNQTTPTNTTVFCGGLKQDITEEMLHKSFQPHGQIEKIKIFKEKGYAFIKYTSKESACQAIVELHNSNLNGQMIRCSWGKDTGVDQTSNPAQEANGAQPSMPSYPNGGGFPNQMGQMGYWQYYPQQMPYNQMPYNQYPYGYQPNPSYMWMGWGQQGWGQPSQPAPPAPQQGQPQHATLQK</sequence>
<keyword evidence="7" id="KW-1185">Reference proteome</keyword>
<dbReference type="InterPro" id="IPR000504">
    <property type="entry name" value="RRM_dom"/>
</dbReference>
<evidence type="ECO:0000259" key="5">
    <source>
        <dbReference type="PROSITE" id="PS50102"/>
    </source>
</evidence>
<keyword evidence="1" id="KW-0677">Repeat</keyword>
<evidence type="ECO:0000256" key="1">
    <source>
        <dbReference type="ARBA" id="ARBA00022737"/>
    </source>
</evidence>
<dbReference type="GO" id="GO:0003723">
    <property type="term" value="F:RNA binding"/>
    <property type="evidence" value="ECO:0007669"/>
    <property type="project" value="UniProtKB-UniRule"/>
</dbReference>
<dbReference type="InterPro" id="IPR012677">
    <property type="entry name" value="Nucleotide-bd_a/b_plait_sf"/>
</dbReference>
<evidence type="ECO:0000313" key="7">
    <source>
        <dbReference type="Proteomes" id="UP001487740"/>
    </source>
</evidence>
<organism evidence="6 7">
    <name type="scientific">Scylla paramamosain</name>
    <name type="common">Mud crab</name>
    <dbReference type="NCBI Taxonomy" id="85552"/>
    <lineage>
        <taxon>Eukaryota</taxon>
        <taxon>Metazoa</taxon>
        <taxon>Ecdysozoa</taxon>
        <taxon>Arthropoda</taxon>
        <taxon>Crustacea</taxon>
        <taxon>Multicrustacea</taxon>
        <taxon>Malacostraca</taxon>
        <taxon>Eumalacostraca</taxon>
        <taxon>Eucarida</taxon>
        <taxon>Decapoda</taxon>
        <taxon>Pleocyemata</taxon>
        <taxon>Brachyura</taxon>
        <taxon>Eubrachyura</taxon>
        <taxon>Portunoidea</taxon>
        <taxon>Portunidae</taxon>
        <taxon>Portuninae</taxon>
        <taxon>Scylla</taxon>
    </lineage>
</organism>
<gene>
    <name evidence="6" type="ORF">O3P69_013894</name>
</gene>
<dbReference type="InterPro" id="IPR035979">
    <property type="entry name" value="RBD_domain_sf"/>
</dbReference>
<reference evidence="6 7" key="1">
    <citation type="submission" date="2023-03" db="EMBL/GenBank/DDBJ databases">
        <title>High-quality genome of Scylla paramamosain provides insights in environmental adaptation.</title>
        <authorList>
            <person name="Zhang L."/>
        </authorList>
    </citation>
    <scope>NUCLEOTIDE SEQUENCE [LARGE SCALE GENOMIC DNA]</scope>
    <source>
        <strain evidence="6">LZ_2023a</strain>
        <tissue evidence="6">Muscle</tissue>
    </source>
</reference>
<evidence type="ECO:0000256" key="4">
    <source>
        <dbReference type="SAM" id="MobiDB-lite"/>
    </source>
</evidence>
<accession>A0AAW0SQD8</accession>
<dbReference type="InterPro" id="IPR003954">
    <property type="entry name" value="RRM_euk-type"/>
</dbReference>